<dbReference type="GO" id="GO:0004175">
    <property type="term" value="F:endopeptidase activity"/>
    <property type="evidence" value="ECO:0007669"/>
    <property type="project" value="UniProtKB-ARBA"/>
</dbReference>
<name>A0AAE3J5H7_9FIRM</name>
<keyword evidence="1" id="KW-1133">Transmembrane helix</keyword>
<protein>
    <submittedName>
        <fullName evidence="3">CPBP family intramembrane metalloprotease</fullName>
    </submittedName>
</protein>
<proteinExistence type="predicted"/>
<dbReference type="RefSeq" id="WP_227614549.1">
    <property type="nucleotide sequence ID" value="NZ_JAJEPR010000005.1"/>
</dbReference>
<reference evidence="3 4" key="1">
    <citation type="submission" date="2021-10" db="EMBL/GenBank/DDBJ databases">
        <title>Anaerobic single-cell dispensing facilitates the cultivation of human gut bacteria.</title>
        <authorList>
            <person name="Afrizal A."/>
        </authorList>
    </citation>
    <scope>NUCLEOTIDE SEQUENCE [LARGE SCALE GENOMIC DNA]</scope>
    <source>
        <strain evidence="3 4">CLA-AA-H277</strain>
    </source>
</reference>
<dbReference type="Pfam" id="PF02517">
    <property type="entry name" value="Rce1-like"/>
    <property type="match status" value="1"/>
</dbReference>
<evidence type="ECO:0000259" key="2">
    <source>
        <dbReference type="Pfam" id="PF02517"/>
    </source>
</evidence>
<accession>A0AAE3J5H7</accession>
<dbReference type="Proteomes" id="UP001197875">
    <property type="component" value="Unassembled WGS sequence"/>
</dbReference>
<keyword evidence="1" id="KW-0812">Transmembrane</keyword>
<feature type="transmembrane region" description="Helical" evidence="1">
    <location>
        <begin position="20"/>
        <end position="41"/>
    </location>
</feature>
<comment type="caution">
    <text evidence="3">The sequence shown here is derived from an EMBL/GenBank/DDBJ whole genome shotgun (WGS) entry which is preliminary data.</text>
</comment>
<keyword evidence="3" id="KW-0482">Metalloprotease</keyword>
<feature type="transmembrane region" description="Helical" evidence="1">
    <location>
        <begin position="81"/>
        <end position="102"/>
    </location>
</feature>
<evidence type="ECO:0000313" key="4">
    <source>
        <dbReference type="Proteomes" id="UP001197875"/>
    </source>
</evidence>
<dbReference type="PANTHER" id="PTHR36435:SF1">
    <property type="entry name" value="CAAX AMINO TERMINAL PROTEASE FAMILY PROTEIN"/>
    <property type="match status" value="1"/>
</dbReference>
<gene>
    <name evidence="3" type="ORF">LKD71_04640</name>
</gene>
<feature type="transmembrane region" description="Helical" evidence="1">
    <location>
        <begin position="156"/>
        <end position="179"/>
    </location>
</feature>
<feature type="domain" description="CAAX prenyl protease 2/Lysostaphin resistance protein A-like" evidence="2">
    <location>
        <begin position="120"/>
        <end position="208"/>
    </location>
</feature>
<evidence type="ECO:0000313" key="3">
    <source>
        <dbReference type="EMBL" id="MCC2189116.1"/>
    </source>
</evidence>
<feature type="transmembrane region" description="Helical" evidence="1">
    <location>
        <begin position="47"/>
        <end position="66"/>
    </location>
</feature>
<dbReference type="InterPro" id="IPR003675">
    <property type="entry name" value="Rce1/LyrA-like_dom"/>
</dbReference>
<organism evidence="3 4">
    <name type="scientific">Fusicatenibacter faecihominis</name>
    <dbReference type="NCBI Taxonomy" id="2881276"/>
    <lineage>
        <taxon>Bacteria</taxon>
        <taxon>Bacillati</taxon>
        <taxon>Bacillota</taxon>
        <taxon>Clostridia</taxon>
        <taxon>Lachnospirales</taxon>
        <taxon>Lachnospiraceae</taxon>
        <taxon>Fusicatenibacter</taxon>
    </lineage>
</organism>
<keyword evidence="3" id="KW-0645">Protease</keyword>
<keyword evidence="3" id="KW-0378">Hydrolase</keyword>
<keyword evidence="4" id="KW-1185">Reference proteome</keyword>
<dbReference type="AlphaFoldDB" id="A0AAE3J5H7"/>
<dbReference type="GO" id="GO:0008237">
    <property type="term" value="F:metallopeptidase activity"/>
    <property type="evidence" value="ECO:0007669"/>
    <property type="project" value="UniProtKB-KW"/>
</dbReference>
<sequence>MIGRKTKGITRLKKLSAYQVLEILFPVAFHYGMMLLAAMLTGNFLDAASQTTLAALLALPFLWMLYKKEPKPEKKYSRRSLWLLPFVGMAGNTLFSLILNVVHLTEHFSNASQEALFQSNLLVQIIGIGLFVPFVEELVFRGLVYGKMRRLFSFRAAAAVSAALFALYHGNIVQLVYAFPMGLLLAWSYERWGSLSAPVLLHIGANLLGILETVIRGFSIR</sequence>
<dbReference type="EMBL" id="JAJEPR010000005">
    <property type="protein sequence ID" value="MCC2189116.1"/>
    <property type="molecule type" value="Genomic_DNA"/>
</dbReference>
<keyword evidence="1" id="KW-0472">Membrane</keyword>
<dbReference type="PANTHER" id="PTHR36435">
    <property type="entry name" value="SLR1288 PROTEIN"/>
    <property type="match status" value="1"/>
</dbReference>
<feature type="transmembrane region" description="Helical" evidence="1">
    <location>
        <begin position="199"/>
        <end position="218"/>
    </location>
</feature>
<dbReference type="InterPro" id="IPR052710">
    <property type="entry name" value="CAAX_protease"/>
</dbReference>
<feature type="transmembrane region" description="Helical" evidence="1">
    <location>
        <begin position="122"/>
        <end position="144"/>
    </location>
</feature>
<evidence type="ECO:0000256" key="1">
    <source>
        <dbReference type="SAM" id="Phobius"/>
    </source>
</evidence>
<dbReference type="GO" id="GO:0080120">
    <property type="term" value="P:CAAX-box protein maturation"/>
    <property type="evidence" value="ECO:0007669"/>
    <property type="project" value="UniProtKB-ARBA"/>
</dbReference>